<accession>A0AAD1Z6R7</accession>
<protein>
    <recommendedName>
        <fullName evidence="3">GH18 domain-containing protein</fullName>
    </recommendedName>
</protein>
<dbReference type="PANTHER" id="PTHR45708:SF49">
    <property type="entry name" value="ENDOCHITINASE"/>
    <property type="match status" value="1"/>
</dbReference>
<evidence type="ECO:0000256" key="2">
    <source>
        <dbReference type="ARBA" id="ARBA00023295"/>
    </source>
</evidence>
<proteinExistence type="predicted"/>
<dbReference type="PANTHER" id="PTHR45708">
    <property type="entry name" value="ENDOCHITINASE"/>
    <property type="match status" value="1"/>
</dbReference>
<reference evidence="4" key="1">
    <citation type="submission" date="2023-05" db="EMBL/GenBank/DDBJ databases">
        <authorList>
            <person name="Huff M."/>
        </authorList>
    </citation>
    <scope>NUCLEOTIDE SEQUENCE</scope>
</reference>
<name>A0AAD1Z6R7_9LAMI</name>
<dbReference type="PROSITE" id="PS51910">
    <property type="entry name" value="GH18_2"/>
    <property type="match status" value="1"/>
</dbReference>
<dbReference type="InterPro" id="IPR001223">
    <property type="entry name" value="Glyco_hydro18_cat"/>
</dbReference>
<evidence type="ECO:0000313" key="5">
    <source>
        <dbReference type="Proteomes" id="UP000834106"/>
    </source>
</evidence>
<gene>
    <name evidence="4" type="ORF">FPE_LOCUS11607</name>
</gene>
<dbReference type="Gene3D" id="3.20.20.80">
    <property type="entry name" value="Glycosidases"/>
    <property type="match status" value="1"/>
</dbReference>
<keyword evidence="2" id="KW-0326">Glycosidase</keyword>
<dbReference type="InterPro" id="IPR017853">
    <property type="entry name" value="GH"/>
</dbReference>
<dbReference type="AlphaFoldDB" id="A0AAD1Z6R7"/>
<keyword evidence="5" id="KW-1185">Reference proteome</keyword>
<feature type="domain" description="GH18" evidence="3">
    <location>
        <begin position="11"/>
        <end position="185"/>
    </location>
</feature>
<evidence type="ECO:0000313" key="4">
    <source>
        <dbReference type="EMBL" id="CAI9764177.1"/>
    </source>
</evidence>
<dbReference type="Proteomes" id="UP000834106">
    <property type="component" value="Chromosome 7"/>
</dbReference>
<dbReference type="GO" id="GO:0005975">
    <property type="term" value="P:carbohydrate metabolic process"/>
    <property type="evidence" value="ECO:0007669"/>
    <property type="project" value="InterPro"/>
</dbReference>
<dbReference type="SUPFAM" id="SSF51445">
    <property type="entry name" value="(Trans)glycosidases"/>
    <property type="match status" value="1"/>
</dbReference>
<evidence type="ECO:0000256" key="1">
    <source>
        <dbReference type="ARBA" id="ARBA00022801"/>
    </source>
</evidence>
<keyword evidence="1" id="KW-0378">Hydrolase</keyword>
<dbReference type="GO" id="GO:0005576">
    <property type="term" value="C:extracellular region"/>
    <property type="evidence" value="ECO:0007669"/>
    <property type="project" value="TreeGrafter"/>
</dbReference>
<evidence type="ECO:0000259" key="3">
    <source>
        <dbReference type="PROSITE" id="PS51910"/>
    </source>
</evidence>
<organism evidence="4 5">
    <name type="scientific">Fraxinus pennsylvanica</name>
    <dbReference type="NCBI Taxonomy" id="56036"/>
    <lineage>
        <taxon>Eukaryota</taxon>
        <taxon>Viridiplantae</taxon>
        <taxon>Streptophyta</taxon>
        <taxon>Embryophyta</taxon>
        <taxon>Tracheophyta</taxon>
        <taxon>Spermatophyta</taxon>
        <taxon>Magnoliopsida</taxon>
        <taxon>eudicotyledons</taxon>
        <taxon>Gunneridae</taxon>
        <taxon>Pentapetalae</taxon>
        <taxon>asterids</taxon>
        <taxon>lamiids</taxon>
        <taxon>Lamiales</taxon>
        <taxon>Oleaceae</taxon>
        <taxon>Oleeae</taxon>
        <taxon>Fraxinus</taxon>
    </lineage>
</organism>
<sequence length="185" mass="19818">MLILVVGYEAGGIAINWGYNGNDGTLADTCATGNYNFMILAFLALFGNGQKLTINLAGHCDPYSNACVGLSSDIKSCQAEGIKVTLSIGGWGSTRSKVYSTTAPQGPFPDAGVGGCIENRPFRLHLGSIVQPPSLPVLVTRREMIPIWQPQMLLEWLPKVADLTSTVLPAIKGSKKYEGVMLWSK</sequence>
<dbReference type="InterPro" id="IPR050542">
    <property type="entry name" value="Glycosyl_Hydrlase18_Chitinase"/>
</dbReference>
<dbReference type="EMBL" id="OU503042">
    <property type="protein sequence ID" value="CAI9764177.1"/>
    <property type="molecule type" value="Genomic_DNA"/>
</dbReference>
<dbReference type="GO" id="GO:0004568">
    <property type="term" value="F:chitinase activity"/>
    <property type="evidence" value="ECO:0007669"/>
    <property type="project" value="TreeGrafter"/>
</dbReference>